<comment type="caution">
    <text evidence="2">The sequence shown here is derived from an EMBL/GenBank/DDBJ whole genome shotgun (WGS) entry which is preliminary data.</text>
</comment>
<dbReference type="Pfam" id="PF01381">
    <property type="entry name" value="HTH_3"/>
    <property type="match status" value="1"/>
</dbReference>
<dbReference type="RefSeq" id="WP_109684987.1">
    <property type="nucleotide sequence ID" value="NZ_QGGL01000001.1"/>
</dbReference>
<sequence length="395" mass="45344">MSTIEQTINPTKGKIPLTRRIAELMQEKGDGFTIRGFATRLGISREYLRLMLSGERNLSPAMLEKIAQGLGVSLERLHQLDTAKSQMELSKLLDRHRRTKVMLMQALDLATVIVKLARGATERGFALNNLGRVQFLQAKYDEAHGTWSRALVYAQQLHAQFDEKHLLHLVTANLMLTSTIRKEYSNIEEILQVVEQAFPDNSQVMGISFYTRMKMQEDRGDMKQAKEHAYRSLEFFEQTNNGNHIGKALYNAAYYEYILGNYEKSAKLLSSALKHVLPYEDVLVQVVKNYVKSLMKLRDYDTAIQVVEEYTEVVKEYPEYAAKLKIMYSVAVDDPSYAESVINDATLSASVRYIASKCLTEYYYLKGDAVTAMRYYEKVRIYSSTKSEYLDEEEL</sequence>
<dbReference type="InterPro" id="IPR001387">
    <property type="entry name" value="Cro/C1-type_HTH"/>
</dbReference>
<protein>
    <submittedName>
        <fullName evidence="2">Helix-turn-helix protein</fullName>
    </submittedName>
</protein>
<dbReference type="InterPro" id="IPR010982">
    <property type="entry name" value="Lambda_DNA-bd_dom_sf"/>
</dbReference>
<dbReference type="Gene3D" id="1.25.40.10">
    <property type="entry name" value="Tetratricopeptide repeat domain"/>
    <property type="match status" value="1"/>
</dbReference>
<dbReference type="SMART" id="SM00530">
    <property type="entry name" value="HTH_XRE"/>
    <property type="match status" value="1"/>
</dbReference>
<dbReference type="PROSITE" id="PS50943">
    <property type="entry name" value="HTH_CROC1"/>
    <property type="match status" value="1"/>
</dbReference>
<dbReference type="Proteomes" id="UP000245634">
    <property type="component" value="Unassembled WGS sequence"/>
</dbReference>
<accession>A0A316DDU3</accession>
<reference evidence="2 3" key="1">
    <citation type="submission" date="2018-05" db="EMBL/GenBank/DDBJ databases">
        <title>Genomic Encyclopedia of Type Strains, Phase IV (KMG-IV): sequencing the most valuable type-strain genomes for metagenomic binning, comparative biology and taxonomic classification.</title>
        <authorList>
            <person name="Goeker M."/>
        </authorList>
    </citation>
    <scope>NUCLEOTIDE SEQUENCE [LARGE SCALE GENOMIC DNA]</scope>
    <source>
        <strain evidence="2 3">DSM 18773</strain>
    </source>
</reference>
<dbReference type="GO" id="GO:0003677">
    <property type="term" value="F:DNA binding"/>
    <property type="evidence" value="ECO:0007669"/>
    <property type="project" value="InterPro"/>
</dbReference>
<keyword evidence="3" id="KW-1185">Reference proteome</keyword>
<dbReference type="InterPro" id="IPR011990">
    <property type="entry name" value="TPR-like_helical_dom_sf"/>
</dbReference>
<dbReference type="EMBL" id="QGGL01000001">
    <property type="protein sequence ID" value="PWK16145.1"/>
    <property type="molecule type" value="Genomic_DNA"/>
</dbReference>
<organism evidence="2 3">
    <name type="scientific">Tumebacillus permanentifrigoris</name>
    <dbReference type="NCBI Taxonomy" id="378543"/>
    <lineage>
        <taxon>Bacteria</taxon>
        <taxon>Bacillati</taxon>
        <taxon>Bacillota</taxon>
        <taxon>Bacilli</taxon>
        <taxon>Bacillales</taxon>
        <taxon>Alicyclobacillaceae</taxon>
        <taxon>Tumebacillus</taxon>
    </lineage>
</organism>
<feature type="domain" description="HTH cro/C1-type" evidence="1">
    <location>
        <begin position="21"/>
        <end position="77"/>
    </location>
</feature>
<proteinExistence type="predicted"/>
<evidence type="ECO:0000313" key="2">
    <source>
        <dbReference type="EMBL" id="PWK16145.1"/>
    </source>
</evidence>
<dbReference type="SUPFAM" id="SSF47413">
    <property type="entry name" value="lambda repressor-like DNA-binding domains"/>
    <property type="match status" value="1"/>
</dbReference>
<dbReference type="AlphaFoldDB" id="A0A316DDU3"/>
<dbReference type="SUPFAM" id="SSF48452">
    <property type="entry name" value="TPR-like"/>
    <property type="match status" value="1"/>
</dbReference>
<dbReference type="OrthoDB" id="2379799at2"/>
<gene>
    <name evidence="2" type="ORF">C7459_1015</name>
</gene>
<name>A0A316DDU3_9BACL</name>
<dbReference type="CDD" id="cd00093">
    <property type="entry name" value="HTH_XRE"/>
    <property type="match status" value="1"/>
</dbReference>
<evidence type="ECO:0000259" key="1">
    <source>
        <dbReference type="PROSITE" id="PS50943"/>
    </source>
</evidence>
<evidence type="ECO:0000313" key="3">
    <source>
        <dbReference type="Proteomes" id="UP000245634"/>
    </source>
</evidence>
<dbReference type="Gene3D" id="1.10.260.40">
    <property type="entry name" value="lambda repressor-like DNA-binding domains"/>
    <property type="match status" value="1"/>
</dbReference>